<dbReference type="Proteomes" id="UP001642540">
    <property type="component" value="Unassembled WGS sequence"/>
</dbReference>
<feature type="transmembrane region" description="Helical" evidence="1">
    <location>
        <begin position="50"/>
        <end position="77"/>
    </location>
</feature>
<evidence type="ECO:0000313" key="2">
    <source>
        <dbReference type="EMBL" id="CAL8125329.1"/>
    </source>
</evidence>
<gene>
    <name evidence="2" type="ORF">ODALV1_LOCUS20930</name>
</gene>
<evidence type="ECO:0000256" key="1">
    <source>
        <dbReference type="SAM" id="Phobius"/>
    </source>
</evidence>
<feature type="transmembrane region" description="Helical" evidence="1">
    <location>
        <begin position="6"/>
        <end position="30"/>
    </location>
</feature>
<evidence type="ECO:0000313" key="3">
    <source>
        <dbReference type="Proteomes" id="UP001642540"/>
    </source>
</evidence>
<feature type="transmembrane region" description="Helical" evidence="1">
    <location>
        <begin position="174"/>
        <end position="198"/>
    </location>
</feature>
<protein>
    <submittedName>
        <fullName evidence="2">Uncharacterized protein</fullName>
    </submittedName>
</protein>
<reference evidence="2 3" key="1">
    <citation type="submission" date="2024-08" db="EMBL/GenBank/DDBJ databases">
        <authorList>
            <person name="Cucini C."/>
            <person name="Frati F."/>
        </authorList>
    </citation>
    <scope>NUCLEOTIDE SEQUENCE [LARGE SCALE GENOMIC DNA]</scope>
</reference>
<dbReference type="EMBL" id="CAXLJM020000069">
    <property type="protein sequence ID" value="CAL8125329.1"/>
    <property type="molecule type" value="Genomic_DNA"/>
</dbReference>
<keyword evidence="1" id="KW-0472">Membrane</keyword>
<name>A0ABP1RFE8_9HEXA</name>
<sequence length="304" mass="35519">MAVFGIIPYVVFVVFRDSILSFINSLLLYLRYINQRYLPYYDPNQEMTSILIEAMLAMIGCFVALMLLLTSLFFFLFPRTSCLIGSIIPDDTFILIRFPIVYIFPQYMTVSTISTASFLIIIMYLYGTIGIPFIVKEFRLGRKCYASLASLRKPKNLMLAYRTAQILHEKFRLIFQYLIVPTQFIITNLFIFCCVMIIKFGQSLKPSSRFMLVSWALFGITFWASYLWLGGYLYLNGNRVLKSWKYHPWNSRAEKNLMSKFQKSCRPIMIHYGRTYVIKKVTVLKFLRGISRGVLRTLLTVAKD</sequence>
<keyword evidence="1" id="KW-0812">Transmembrane</keyword>
<keyword evidence="3" id="KW-1185">Reference proteome</keyword>
<accession>A0ABP1RFE8</accession>
<feature type="transmembrane region" description="Helical" evidence="1">
    <location>
        <begin position="83"/>
        <end position="104"/>
    </location>
</feature>
<organism evidence="2 3">
    <name type="scientific">Orchesella dallaii</name>
    <dbReference type="NCBI Taxonomy" id="48710"/>
    <lineage>
        <taxon>Eukaryota</taxon>
        <taxon>Metazoa</taxon>
        <taxon>Ecdysozoa</taxon>
        <taxon>Arthropoda</taxon>
        <taxon>Hexapoda</taxon>
        <taxon>Collembola</taxon>
        <taxon>Entomobryomorpha</taxon>
        <taxon>Entomobryoidea</taxon>
        <taxon>Orchesellidae</taxon>
        <taxon>Orchesellinae</taxon>
        <taxon>Orchesella</taxon>
    </lineage>
</organism>
<comment type="caution">
    <text evidence="2">The sequence shown here is derived from an EMBL/GenBank/DDBJ whole genome shotgun (WGS) entry which is preliminary data.</text>
</comment>
<feature type="transmembrane region" description="Helical" evidence="1">
    <location>
        <begin position="116"/>
        <end position="135"/>
    </location>
</feature>
<proteinExistence type="predicted"/>
<keyword evidence="1" id="KW-1133">Transmembrane helix</keyword>
<feature type="transmembrane region" description="Helical" evidence="1">
    <location>
        <begin position="210"/>
        <end position="235"/>
    </location>
</feature>